<dbReference type="PANTHER" id="PTHR42648:SF11">
    <property type="entry name" value="TRANSPOSON TY4-P GAG-POL POLYPROTEIN"/>
    <property type="match status" value="1"/>
</dbReference>
<keyword evidence="8" id="KW-0548">Nucleotidyltransferase</keyword>
<evidence type="ECO:0000259" key="10">
    <source>
        <dbReference type="PROSITE" id="PS50994"/>
    </source>
</evidence>
<evidence type="ECO:0000256" key="6">
    <source>
        <dbReference type="ARBA" id="ARBA00022908"/>
    </source>
</evidence>
<evidence type="ECO:0000256" key="1">
    <source>
        <dbReference type="ARBA" id="ARBA00022722"/>
    </source>
</evidence>
<dbReference type="Proteomes" id="UP001165090">
    <property type="component" value="Unassembled WGS sequence"/>
</dbReference>
<sequence length="106" mass="12008">MTVLLDDFTKFSAVAFTDTKEAVKDKLIIMIQQLENMCGNRTWEVRSDRGKEFVNQHLQKFFQSRGIRHGPTVGYMPENNGAAERLNRCCISVVSANKGPIGRMTI</sequence>
<proteinExistence type="predicted"/>
<protein>
    <recommendedName>
        <fullName evidence="10">Integrase catalytic domain-containing protein</fullName>
    </recommendedName>
</protein>
<dbReference type="Gene3D" id="3.30.420.10">
    <property type="entry name" value="Ribonuclease H-like superfamily/Ribonuclease H"/>
    <property type="match status" value="1"/>
</dbReference>
<keyword evidence="9" id="KW-0233">DNA recombination</keyword>
<dbReference type="InterPro" id="IPR001584">
    <property type="entry name" value="Integrase_cat-core"/>
</dbReference>
<keyword evidence="8" id="KW-0808">Transferase</keyword>
<evidence type="ECO:0000256" key="8">
    <source>
        <dbReference type="ARBA" id="ARBA00022932"/>
    </source>
</evidence>
<dbReference type="SUPFAM" id="SSF53098">
    <property type="entry name" value="Ribonuclease H-like"/>
    <property type="match status" value="1"/>
</dbReference>
<name>A0ABQ5SP47_9CHLO</name>
<keyword evidence="8" id="KW-0239">DNA-directed DNA polymerase</keyword>
<keyword evidence="4" id="KW-0378">Hydrolase</keyword>
<keyword evidence="6" id="KW-0229">DNA integration</keyword>
<evidence type="ECO:0000313" key="12">
    <source>
        <dbReference type="Proteomes" id="UP001165090"/>
    </source>
</evidence>
<evidence type="ECO:0000256" key="3">
    <source>
        <dbReference type="ARBA" id="ARBA00022759"/>
    </source>
</evidence>
<gene>
    <name evidence="11" type="ORF">VaNZ11_017104</name>
</gene>
<evidence type="ECO:0000256" key="4">
    <source>
        <dbReference type="ARBA" id="ARBA00022801"/>
    </source>
</evidence>
<evidence type="ECO:0000256" key="9">
    <source>
        <dbReference type="ARBA" id="ARBA00023172"/>
    </source>
</evidence>
<keyword evidence="5" id="KW-0460">Magnesium</keyword>
<keyword evidence="3" id="KW-0255">Endonuclease</keyword>
<feature type="domain" description="Integrase catalytic" evidence="10">
    <location>
        <begin position="1"/>
        <end position="88"/>
    </location>
</feature>
<keyword evidence="1" id="KW-0540">Nuclease</keyword>
<reference evidence="11 12" key="1">
    <citation type="journal article" date="2023" name="IScience">
        <title>Expanded male sex-determining region conserved during the evolution of homothallism in the green alga Volvox.</title>
        <authorList>
            <person name="Yamamoto K."/>
            <person name="Matsuzaki R."/>
            <person name="Mahakham W."/>
            <person name="Heman W."/>
            <person name="Sekimoto H."/>
            <person name="Kawachi M."/>
            <person name="Minakuchi Y."/>
            <person name="Toyoda A."/>
            <person name="Nozaki H."/>
        </authorList>
    </citation>
    <scope>NUCLEOTIDE SEQUENCE [LARGE SCALE GENOMIC DNA]</scope>
    <source>
        <strain evidence="11 12">NIES-4468</strain>
    </source>
</reference>
<keyword evidence="12" id="KW-1185">Reference proteome</keyword>
<dbReference type="InterPro" id="IPR039537">
    <property type="entry name" value="Retrotran_Ty1/copia-like"/>
</dbReference>
<evidence type="ECO:0000256" key="7">
    <source>
        <dbReference type="ARBA" id="ARBA00022918"/>
    </source>
</evidence>
<keyword evidence="2" id="KW-0479">Metal-binding</keyword>
<dbReference type="InterPro" id="IPR036397">
    <property type="entry name" value="RNaseH_sf"/>
</dbReference>
<comment type="caution">
    <text evidence="11">The sequence shown here is derived from an EMBL/GenBank/DDBJ whole genome shotgun (WGS) entry which is preliminary data.</text>
</comment>
<evidence type="ECO:0000256" key="5">
    <source>
        <dbReference type="ARBA" id="ARBA00022842"/>
    </source>
</evidence>
<keyword evidence="7" id="KW-0695">RNA-directed DNA polymerase</keyword>
<dbReference type="PANTHER" id="PTHR42648">
    <property type="entry name" value="TRANSPOSASE, PUTATIVE-RELATED"/>
    <property type="match status" value="1"/>
</dbReference>
<evidence type="ECO:0000256" key="2">
    <source>
        <dbReference type="ARBA" id="ARBA00022723"/>
    </source>
</evidence>
<dbReference type="EMBL" id="BSDZ01000120">
    <property type="protein sequence ID" value="GLI71792.1"/>
    <property type="molecule type" value="Genomic_DNA"/>
</dbReference>
<organism evidence="11 12">
    <name type="scientific">Volvox africanus</name>
    <dbReference type="NCBI Taxonomy" id="51714"/>
    <lineage>
        <taxon>Eukaryota</taxon>
        <taxon>Viridiplantae</taxon>
        <taxon>Chlorophyta</taxon>
        <taxon>core chlorophytes</taxon>
        <taxon>Chlorophyceae</taxon>
        <taxon>CS clade</taxon>
        <taxon>Chlamydomonadales</taxon>
        <taxon>Volvocaceae</taxon>
        <taxon>Volvox</taxon>
    </lineage>
</organism>
<accession>A0ABQ5SP47</accession>
<evidence type="ECO:0000313" key="11">
    <source>
        <dbReference type="EMBL" id="GLI71792.1"/>
    </source>
</evidence>
<dbReference type="PROSITE" id="PS50994">
    <property type="entry name" value="INTEGRASE"/>
    <property type="match status" value="1"/>
</dbReference>
<dbReference type="InterPro" id="IPR012337">
    <property type="entry name" value="RNaseH-like_sf"/>
</dbReference>